<proteinExistence type="predicted"/>
<gene>
    <name evidence="1" type="ORF">PCOR1329_LOCUS17528</name>
</gene>
<keyword evidence="2" id="KW-1185">Reference proteome</keyword>
<evidence type="ECO:0000313" key="1">
    <source>
        <dbReference type="EMBL" id="CAK0813699.1"/>
    </source>
</evidence>
<name>A0ABN9R6U0_9DINO</name>
<organism evidence="1 2">
    <name type="scientific">Prorocentrum cordatum</name>
    <dbReference type="NCBI Taxonomy" id="2364126"/>
    <lineage>
        <taxon>Eukaryota</taxon>
        <taxon>Sar</taxon>
        <taxon>Alveolata</taxon>
        <taxon>Dinophyceae</taxon>
        <taxon>Prorocentrales</taxon>
        <taxon>Prorocentraceae</taxon>
        <taxon>Prorocentrum</taxon>
    </lineage>
</organism>
<comment type="caution">
    <text evidence="1">The sequence shown here is derived from an EMBL/GenBank/DDBJ whole genome shotgun (WGS) entry which is preliminary data.</text>
</comment>
<dbReference type="EMBL" id="CAUYUJ010005447">
    <property type="protein sequence ID" value="CAK0813699.1"/>
    <property type="molecule type" value="Genomic_DNA"/>
</dbReference>
<accession>A0ABN9R6U0</accession>
<protein>
    <submittedName>
        <fullName evidence="1">Uncharacterized protein</fullName>
    </submittedName>
</protein>
<dbReference type="Proteomes" id="UP001189429">
    <property type="component" value="Unassembled WGS sequence"/>
</dbReference>
<evidence type="ECO:0000313" key="2">
    <source>
        <dbReference type="Proteomes" id="UP001189429"/>
    </source>
</evidence>
<reference evidence="1" key="1">
    <citation type="submission" date="2023-10" db="EMBL/GenBank/DDBJ databases">
        <authorList>
            <person name="Chen Y."/>
            <person name="Shah S."/>
            <person name="Dougan E. K."/>
            <person name="Thang M."/>
            <person name="Chan C."/>
        </authorList>
    </citation>
    <scope>NUCLEOTIDE SEQUENCE [LARGE SCALE GENOMIC DNA]</scope>
</reference>
<sequence length="222" mass="23225">MGVLDEVSLAAGLGEELGGMALSDLQAATQTRVSIQLGGRQPGIGGSTSTGQLGLLLRLVRARLSPAVAARLKGCAAGAAGAVARARGRLAEDISGVIRARTFCWGSGPACSPAAVSTSLCFGRHRGQRRWRCSRRRGAAGSTLGALPPGPPVSPSCSSETYHRTRSSAGCWAGTLARCTEGRPILGCRRVRSYPRRCPRTLPRASCERQSSAAPRRRQPYS</sequence>